<accession>A0A3B1C3K1</accession>
<organism evidence="2">
    <name type="scientific">hydrothermal vent metagenome</name>
    <dbReference type="NCBI Taxonomy" id="652676"/>
    <lineage>
        <taxon>unclassified sequences</taxon>
        <taxon>metagenomes</taxon>
        <taxon>ecological metagenomes</taxon>
    </lineage>
</organism>
<dbReference type="SUPFAM" id="SSF49899">
    <property type="entry name" value="Concanavalin A-like lectins/glucanases"/>
    <property type="match status" value="3"/>
</dbReference>
<name>A0A3B1C3K1_9ZZZZ</name>
<dbReference type="InterPro" id="IPR013320">
    <property type="entry name" value="ConA-like_dom_sf"/>
</dbReference>
<sequence>MKAKLIFLFMLVAMSLSVAQTPVAQWLFDDPANLTKADIGDDLILVGTDSAVVGPVDGDGAVSIGVGSHYIANPYMVPSGADTAKRVNIYTIVYDFQIHELDQWYCFMQTDPTNESDGDLFVSPDGEVGVGSSGYTLNTITPGEWYRLAYVVDLSDTSINAVKYYFDGVRQFPLDREPHQEIDNRFSIGGPDEAIQLLLFADESGEDNVMEIAKVSIYEQALTDGEVAALGGYKHQEIEAFEPVGKWDFNDPGNITAATIGSPLELVGSVDIVPGPEDGNGAVSVGVGNYFKALTAIAPNGGGTRVNSYSLSIDFKVNVLDDWVALIQTNPANDDDGDLFLSSDKDIGIGDLGWSDPDIITEGDWYRMVMVSTPYETDSIAVDIYLDGILVNKGKTQLIDSRFSLDNTLLFFADNDAEDNTIEVAQIAIYDSSLTSRAVAALGGYQHGTVEESIVAWWKFDNPDSLTEATVGNPLQLVNKDGADPVAEAVAGPEAGDGAVKIGPRNHFVATPDMAPSGGGLKVNRYTIGFDFSIDALGNWRAFFQTDSLNENDAEFFIKPSGEIGVGDLGYSDSAFVAPDEWYRLIITVDLLDTTTSAVQYYIDGIEVSHEESSKQKVDNRFSFGPKGYDTQLILFGDNDGDDGIIKISQAIIFDRVLSADEVAALGGYGHVVEVEEGVTTPEVYSLNQNYPNPFNPSTIISYSLQKQSDVTLRVYNLLGELVTTLVDQKQNAGKHEITFNASNLSTGVYFYSIKAGSFFKTKKMLLLK</sequence>
<reference evidence="2" key="1">
    <citation type="submission" date="2018-06" db="EMBL/GenBank/DDBJ databases">
        <authorList>
            <person name="Zhirakovskaya E."/>
        </authorList>
    </citation>
    <scope>NUCLEOTIDE SEQUENCE</scope>
</reference>
<evidence type="ECO:0000259" key="1">
    <source>
        <dbReference type="Pfam" id="PF18962"/>
    </source>
</evidence>
<dbReference type="AlphaFoldDB" id="A0A3B1C3K1"/>
<dbReference type="Pfam" id="PF18962">
    <property type="entry name" value="Por_Secre_tail"/>
    <property type="match status" value="1"/>
</dbReference>
<gene>
    <name evidence="2" type="ORF">MNBD_IGNAVI01-45</name>
</gene>
<proteinExistence type="predicted"/>
<dbReference type="InterPro" id="IPR026444">
    <property type="entry name" value="Secre_tail"/>
</dbReference>
<protein>
    <recommendedName>
        <fullName evidence="1">Secretion system C-terminal sorting domain-containing protein</fullName>
    </recommendedName>
</protein>
<dbReference type="Gene3D" id="2.60.40.4070">
    <property type="match status" value="1"/>
</dbReference>
<dbReference type="NCBIfam" id="TIGR04183">
    <property type="entry name" value="Por_Secre_tail"/>
    <property type="match status" value="1"/>
</dbReference>
<dbReference type="EMBL" id="UOGD01000290">
    <property type="protein sequence ID" value="VAX25066.1"/>
    <property type="molecule type" value="Genomic_DNA"/>
</dbReference>
<evidence type="ECO:0000313" key="2">
    <source>
        <dbReference type="EMBL" id="VAX25066.1"/>
    </source>
</evidence>
<dbReference type="Gene3D" id="2.60.120.200">
    <property type="match status" value="3"/>
</dbReference>
<feature type="domain" description="Secretion system C-terminal sorting" evidence="1">
    <location>
        <begin position="691"/>
        <end position="765"/>
    </location>
</feature>